<feature type="domain" description="Plasmid pRiA4b Orf3-like" evidence="1">
    <location>
        <begin position="2"/>
        <end position="40"/>
    </location>
</feature>
<dbReference type="SUPFAM" id="SSF159941">
    <property type="entry name" value="MM3350-like"/>
    <property type="match status" value="1"/>
</dbReference>
<dbReference type="InterPro" id="IPR012912">
    <property type="entry name" value="Plasmid_pRiA4b_Orf3-like"/>
</dbReference>
<sequence>MPKQKFLYLFDFGEEWRFAVTFEKSAEEVAAAKVIAGKGELLEQYPEGE</sequence>
<dbReference type="Pfam" id="PF07929">
    <property type="entry name" value="PRiA4_ORF3"/>
    <property type="match status" value="1"/>
</dbReference>
<proteinExistence type="predicted"/>
<evidence type="ECO:0000313" key="2">
    <source>
        <dbReference type="EMBL" id="SPF52390.1"/>
    </source>
</evidence>
<evidence type="ECO:0000313" key="3">
    <source>
        <dbReference type="Proteomes" id="UP000238916"/>
    </source>
</evidence>
<dbReference type="EMBL" id="OMOF01000521">
    <property type="protein sequence ID" value="SPF52390.1"/>
    <property type="molecule type" value="Genomic_DNA"/>
</dbReference>
<dbReference type="AlphaFoldDB" id="A0A2U3LKL3"/>
<accession>A0A2U3LKL3</accession>
<organism evidence="2 3">
    <name type="scientific">Candidatus Desulfosporosinus infrequens</name>
    <dbReference type="NCBI Taxonomy" id="2043169"/>
    <lineage>
        <taxon>Bacteria</taxon>
        <taxon>Bacillati</taxon>
        <taxon>Bacillota</taxon>
        <taxon>Clostridia</taxon>
        <taxon>Eubacteriales</taxon>
        <taxon>Desulfitobacteriaceae</taxon>
        <taxon>Desulfosporosinus</taxon>
    </lineage>
</organism>
<dbReference type="Proteomes" id="UP000238916">
    <property type="component" value="Unassembled WGS sequence"/>
</dbReference>
<name>A0A2U3LKL3_9FIRM</name>
<protein>
    <recommendedName>
        <fullName evidence="1">Plasmid pRiA4b Orf3-like domain-containing protein</fullName>
    </recommendedName>
</protein>
<dbReference type="InterPro" id="IPR024047">
    <property type="entry name" value="MM3350-like_sf"/>
</dbReference>
<dbReference type="Gene3D" id="3.10.290.30">
    <property type="entry name" value="MM3350-like"/>
    <property type="match status" value="1"/>
</dbReference>
<reference evidence="3" key="1">
    <citation type="submission" date="2018-02" db="EMBL/GenBank/DDBJ databases">
        <authorList>
            <person name="Hausmann B."/>
        </authorList>
    </citation>
    <scope>NUCLEOTIDE SEQUENCE [LARGE SCALE GENOMIC DNA]</scope>
    <source>
        <strain evidence="3">Peat soil MAG SbF1</strain>
    </source>
</reference>
<gene>
    <name evidence="2" type="ORF">SBF1_5680002</name>
</gene>
<evidence type="ECO:0000259" key="1">
    <source>
        <dbReference type="Pfam" id="PF07929"/>
    </source>
</evidence>